<dbReference type="AlphaFoldDB" id="A0A9Q0YRF1"/>
<protein>
    <submittedName>
        <fullName evidence="6">Nucleosome assembly protein 1-like 4</fullName>
    </submittedName>
</protein>
<feature type="region of interest" description="Disordered" evidence="5">
    <location>
        <begin position="138"/>
        <end position="163"/>
    </location>
</feature>
<comment type="caution">
    <text evidence="6">The sequence shown here is derived from an EMBL/GenBank/DDBJ whole genome shotgun (WGS) entry which is preliminary data.</text>
</comment>
<dbReference type="Pfam" id="PF00956">
    <property type="entry name" value="NAP"/>
    <property type="match status" value="1"/>
</dbReference>
<keyword evidence="7" id="KW-1185">Reference proteome</keyword>
<evidence type="ECO:0000313" key="7">
    <source>
        <dbReference type="Proteomes" id="UP001152320"/>
    </source>
</evidence>
<evidence type="ECO:0000256" key="1">
    <source>
        <dbReference type="ARBA" id="ARBA00004123"/>
    </source>
</evidence>
<dbReference type="Proteomes" id="UP001152320">
    <property type="component" value="Chromosome 19"/>
</dbReference>
<dbReference type="GO" id="GO:0006334">
    <property type="term" value="P:nucleosome assembly"/>
    <property type="evidence" value="ECO:0007669"/>
    <property type="project" value="InterPro"/>
</dbReference>
<feature type="region of interest" description="Disordered" evidence="5">
    <location>
        <begin position="369"/>
        <end position="399"/>
    </location>
</feature>
<dbReference type="GO" id="GO:0005634">
    <property type="term" value="C:nucleus"/>
    <property type="evidence" value="ECO:0007669"/>
    <property type="project" value="UniProtKB-SubCell"/>
</dbReference>
<sequence>MADSQNTEVAATATPDTVVDLEAGAQGDANIEEVEDIDMKEDKESAASLDLKKQVLQNPKVLAALQDRLDSLVGQRSGYIDLLPAAVKRRIKALKNYQVKQVQLEAKFYEEVHQLECKYAKLYEECYEKRKNVVTGEVEPTDSDCEWESSEDEDDEEEAGGDGKEVKALAQEVKNKVTLVDNENTKGIPEFWLTIFKNVDILAAMIQDHDEPILKHLEDIRVIFHEGAEMGFTLEFHFTPNEFFNNRVLTKKYEMKSEPDEADPFSFEGPEIVGAKGCKIDWKKGKDVTVKIIKKKQKHKGRGTTRQVTKTITNDSFFNFFKPPEVPEDEAEMDEETELLLSSDFEIGHMIRERIVPRAVLYFTGEAIEDDEYEEEGEEEEGEGEDEEDEENDPDYEPSKEANWLIEDPIPERNHLSVSHSDLLPSKMFKTSTTIYLWMDAIELDSFIALLRFGLTPIVSLLRDVIRAAIVGVRLKSGFELCILA</sequence>
<evidence type="ECO:0000256" key="4">
    <source>
        <dbReference type="RuleBase" id="RU003876"/>
    </source>
</evidence>
<organism evidence="6 7">
    <name type="scientific">Holothuria leucospilota</name>
    <name type="common">Black long sea cucumber</name>
    <name type="synonym">Mertensiothuria leucospilota</name>
    <dbReference type="NCBI Taxonomy" id="206669"/>
    <lineage>
        <taxon>Eukaryota</taxon>
        <taxon>Metazoa</taxon>
        <taxon>Echinodermata</taxon>
        <taxon>Eleutherozoa</taxon>
        <taxon>Echinozoa</taxon>
        <taxon>Holothuroidea</taxon>
        <taxon>Aspidochirotacea</taxon>
        <taxon>Aspidochirotida</taxon>
        <taxon>Holothuriidae</taxon>
        <taxon>Holothuria</taxon>
    </lineage>
</organism>
<evidence type="ECO:0000256" key="5">
    <source>
        <dbReference type="SAM" id="MobiDB-lite"/>
    </source>
</evidence>
<proteinExistence type="inferred from homology"/>
<dbReference type="OrthoDB" id="27325at2759"/>
<dbReference type="PANTHER" id="PTHR11875">
    <property type="entry name" value="TESTIS-SPECIFIC Y-ENCODED PROTEIN"/>
    <property type="match status" value="1"/>
</dbReference>
<dbReference type="InterPro" id="IPR002164">
    <property type="entry name" value="NAP_family"/>
</dbReference>
<keyword evidence="3" id="KW-0539">Nucleus</keyword>
<evidence type="ECO:0000256" key="2">
    <source>
        <dbReference type="ARBA" id="ARBA00009947"/>
    </source>
</evidence>
<dbReference type="EMBL" id="JAIZAY010000019">
    <property type="protein sequence ID" value="KAJ8023926.1"/>
    <property type="molecule type" value="Genomic_DNA"/>
</dbReference>
<feature type="compositionally biased region" description="Acidic residues" evidence="5">
    <location>
        <begin position="369"/>
        <end position="396"/>
    </location>
</feature>
<dbReference type="Gene3D" id="3.30.1120.90">
    <property type="entry name" value="Nucleosome assembly protein"/>
    <property type="match status" value="1"/>
</dbReference>
<dbReference type="FunFam" id="1.20.5.1500:FF:000001">
    <property type="entry name" value="Nucleosome assembly protein 1-like 1"/>
    <property type="match status" value="1"/>
</dbReference>
<dbReference type="Gene3D" id="1.20.5.1500">
    <property type="match status" value="1"/>
</dbReference>
<feature type="compositionally biased region" description="Acidic residues" evidence="5">
    <location>
        <begin position="139"/>
        <end position="160"/>
    </location>
</feature>
<dbReference type="InterPro" id="IPR037231">
    <property type="entry name" value="NAP-like_sf"/>
</dbReference>
<evidence type="ECO:0000313" key="6">
    <source>
        <dbReference type="EMBL" id="KAJ8023926.1"/>
    </source>
</evidence>
<dbReference type="FunFam" id="3.30.1120.90:FF:000001">
    <property type="entry name" value="Nucleosome assembly protein 1-like 1"/>
    <property type="match status" value="1"/>
</dbReference>
<comment type="subcellular location">
    <subcellularLocation>
        <location evidence="1">Nucleus</location>
    </subcellularLocation>
</comment>
<evidence type="ECO:0000256" key="3">
    <source>
        <dbReference type="ARBA" id="ARBA00023242"/>
    </source>
</evidence>
<name>A0A9Q0YRF1_HOLLE</name>
<reference evidence="6" key="1">
    <citation type="submission" date="2021-10" db="EMBL/GenBank/DDBJ databases">
        <title>Tropical sea cucumber genome reveals ecological adaptation and Cuvierian tubules defense mechanism.</title>
        <authorList>
            <person name="Chen T."/>
        </authorList>
    </citation>
    <scope>NUCLEOTIDE SEQUENCE</scope>
    <source>
        <strain evidence="6">Nanhai2018</strain>
        <tissue evidence="6">Muscle</tissue>
    </source>
</reference>
<gene>
    <name evidence="6" type="ORF">HOLleu_36504</name>
</gene>
<comment type="similarity">
    <text evidence="2 4">Belongs to the nucleosome assembly protein (NAP) family.</text>
</comment>
<dbReference type="SUPFAM" id="SSF143113">
    <property type="entry name" value="NAP-like"/>
    <property type="match status" value="1"/>
</dbReference>
<accession>A0A9Q0YRF1</accession>